<proteinExistence type="predicted"/>
<dbReference type="AlphaFoldDB" id="A1KTI6"/>
<evidence type="ECO:0000256" key="1">
    <source>
        <dbReference type="SAM" id="Phobius"/>
    </source>
</evidence>
<accession>A1KTI6</accession>
<keyword evidence="1" id="KW-0812">Transmembrane</keyword>
<gene>
    <name evidence="2" type="ordered locus">NMC0892</name>
</gene>
<evidence type="ECO:0000313" key="3">
    <source>
        <dbReference type="Proteomes" id="UP000002286"/>
    </source>
</evidence>
<feature type="transmembrane region" description="Helical" evidence="1">
    <location>
        <begin position="12"/>
        <end position="32"/>
    </location>
</feature>
<reference evidence="2 3" key="1">
    <citation type="journal article" date="2007" name="PLoS Genet.">
        <title>Meningococcal genetic variation mechanisms viewed through comparative analysis of serogroup C strain FAM18.</title>
        <authorList>
            <person name="Bentley S.D."/>
            <person name="Vernikos G.S."/>
            <person name="Snyder L.A.S."/>
            <person name="Churcher C."/>
            <person name="Arrowsmith C."/>
            <person name="Chillingworth T."/>
            <person name="Cronin A."/>
            <person name="Davis P.H."/>
            <person name="Holroyd N.E."/>
            <person name="Jagels K."/>
            <person name="Maddison M."/>
            <person name="Moule S."/>
            <person name="Rabbinowitsch E."/>
            <person name="Sharp S."/>
            <person name="Unwin L."/>
            <person name="Whitehead S."/>
            <person name="Quail M.A."/>
            <person name="Achtman M."/>
            <person name="Barrell B."/>
            <person name="Saunders N.J."/>
            <person name="Parkhill J."/>
        </authorList>
    </citation>
    <scope>NUCLEOTIDE SEQUENCE [LARGE SCALE GENOMIC DNA]</scope>
    <source>
        <strain evidence="3">ATCC 700532 / DSM 15464 / FAM18</strain>
    </source>
</reference>
<protein>
    <submittedName>
        <fullName evidence="2">Uncharacterized protein</fullName>
    </submittedName>
</protein>
<dbReference type="KEGG" id="nmc:NMC0892"/>
<keyword evidence="1" id="KW-1133">Transmembrane helix</keyword>
<dbReference type="EMBL" id="AM421808">
    <property type="protein sequence ID" value="CAM10172.1"/>
    <property type="molecule type" value="Genomic_DNA"/>
</dbReference>
<evidence type="ECO:0000313" key="2">
    <source>
        <dbReference type="EMBL" id="CAM10172.1"/>
    </source>
</evidence>
<name>A1KTI6_NEIMF</name>
<sequence>MEEGILLFLDKVGYCFDIMVKYILPCVIIYSINLKRVY</sequence>
<organism evidence="2 3">
    <name type="scientific">Neisseria meningitidis serogroup C / serotype 2a (strain ATCC 700532 / DSM 15464 / FAM18)</name>
    <dbReference type="NCBI Taxonomy" id="272831"/>
    <lineage>
        <taxon>Bacteria</taxon>
        <taxon>Pseudomonadati</taxon>
        <taxon>Pseudomonadota</taxon>
        <taxon>Betaproteobacteria</taxon>
        <taxon>Neisseriales</taxon>
        <taxon>Neisseriaceae</taxon>
        <taxon>Neisseria</taxon>
    </lineage>
</organism>
<dbReference type="HOGENOM" id="CLU_3330607_0_0_4"/>
<keyword evidence="1" id="KW-0472">Membrane</keyword>
<dbReference type="Proteomes" id="UP000002286">
    <property type="component" value="Chromosome"/>
</dbReference>